<protein>
    <submittedName>
        <fullName evidence="3">Protein PFC0760c-like</fullName>
    </submittedName>
</protein>
<evidence type="ECO:0000313" key="3">
    <source>
        <dbReference type="RefSeq" id="XP_019096473.1"/>
    </source>
</evidence>
<feature type="compositionally biased region" description="Acidic residues" evidence="1">
    <location>
        <begin position="201"/>
        <end position="282"/>
    </location>
</feature>
<feature type="compositionally biased region" description="Basic and acidic residues" evidence="1">
    <location>
        <begin position="1"/>
        <end position="10"/>
    </location>
</feature>
<reference evidence="3" key="2">
    <citation type="submission" date="2025-08" db="UniProtKB">
        <authorList>
            <consortium name="RefSeq"/>
        </authorList>
    </citation>
    <scope>IDENTIFICATION</scope>
    <source>
        <tissue evidence="3">Leaf</tissue>
    </source>
</reference>
<dbReference type="Proteomes" id="UP000694864">
    <property type="component" value="Chromosome 19"/>
</dbReference>
<feature type="region of interest" description="Disordered" evidence="1">
    <location>
        <begin position="43"/>
        <end position="149"/>
    </location>
</feature>
<evidence type="ECO:0000256" key="1">
    <source>
        <dbReference type="SAM" id="MobiDB-lite"/>
    </source>
</evidence>
<feature type="region of interest" description="Disordered" evidence="1">
    <location>
        <begin position="196"/>
        <end position="297"/>
    </location>
</feature>
<gene>
    <name evidence="3" type="primary">LOC109130855</name>
</gene>
<accession>A0ABM1RBT5</accession>
<reference evidence="2" key="1">
    <citation type="journal article" date="2014" name="Nat. Commun.">
        <title>The emerging biofuel crop Camelina sativa retains a highly undifferentiated hexaploid genome structure.</title>
        <authorList>
            <person name="Kagale S."/>
            <person name="Koh C."/>
            <person name="Nixon J."/>
            <person name="Bollina V."/>
            <person name="Clarke W.E."/>
            <person name="Tuteja R."/>
            <person name="Spillane C."/>
            <person name="Robinson S.J."/>
            <person name="Links M.G."/>
            <person name="Clarke C."/>
            <person name="Higgins E.E."/>
            <person name="Huebert T."/>
            <person name="Sharpe A.G."/>
            <person name="Parkin I.A."/>
        </authorList>
    </citation>
    <scope>NUCLEOTIDE SEQUENCE [LARGE SCALE GENOMIC DNA]</scope>
    <source>
        <strain evidence="2">cv. DH55</strain>
    </source>
</reference>
<organism evidence="2 3">
    <name type="scientific">Camelina sativa</name>
    <name type="common">False flax</name>
    <name type="synonym">Myagrum sativum</name>
    <dbReference type="NCBI Taxonomy" id="90675"/>
    <lineage>
        <taxon>Eukaryota</taxon>
        <taxon>Viridiplantae</taxon>
        <taxon>Streptophyta</taxon>
        <taxon>Embryophyta</taxon>
        <taxon>Tracheophyta</taxon>
        <taxon>Spermatophyta</taxon>
        <taxon>Magnoliopsida</taxon>
        <taxon>eudicotyledons</taxon>
        <taxon>Gunneridae</taxon>
        <taxon>Pentapetalae</taxon>
        <taxon>rosids</taxon>
        <taxon>malvids</taxon>
        <taxon>Brassicales</taxon>
        <taxon>Brassicaceae</taxon>
        <taxon>Camelineae</taxon>
        <taxon>Camelina</taxon>
    </lineage>
</organism>
<feature type="compositionally biased region" description="Polar residues" evidence="1">
    <location>
        <begin position="131"/>
        <end position="143"/>
    </location>
</feature>
<feature type="region of interest" description="Disordered" evidence="1">
    <location>
        <begin position="1"/>
        <end position="22"/>
    </location>
</feature>
<feature type="compositionally biased region" description="Acidic residues" evidence="1">
    <location>
        <begin position="47"/>
        <end position="128"/>
    </location>
</feature>
<sequence>MNTWNDKKDSLGPNNGNKYELRSQSDNICKLLKKCCRNSLAKKVDDSNDTDSDDIDSDVSENDDDDGNSSDEDYCEEEEDKEDEGFYEIVYVDEEDSEGDDGDDTDDTENDEYDYESSEDTESEEEDNEKQVSSPEGNETQEYSMYHRISFDLRDSSGMLLPYSLGPNNGNKYELRSQSDNICKLLKKCCRNSLAKKVDDSNDTDSDDIDSDVSENDDDDGNSSDEDYCEEEEDKEDEGFYEIVYVDEEDSEGDDGDDTDDTENDEYDYESSEDTESEEEDNEKQVSSPEGNETQEYSMYHRISFDLRDSSGMLLPCELTEKAADDFYKTYKDSIGESLICVVL</sequence>
<dbReference type="RefSeq" id="XP_019096473.1">
    <property type="nucleotide sequence ID" value="XM_019240928.1"/>
</dbReference>
<name>A0ABM1RBT5_CAMSA</name>
<proteinExistence type="predicted"/>
<feature type="compositionally biased region" description="Polar residues" evidence="1">
    <location>
        <begin position="285"/>
        <end position="297"/>
    </location>
</feature>
<dbReference type="GeneID" id="109130855"/>
<feature type="compositionally biased region" description="Polar residues" evidence="1">
    <location>
        <begin position="12"/>
        <end position="22"/>
    </location>
</feature>
<keyword evidence="2" id="KW-1185">Reference proteome</keyword>
<evidence type="ECO:0000313" key="2">
    <source>
        <dbReference type="Proteomes" id="UP000694864"/>
    </source>
</evidence>